<dbReference type="GO" id="GO:0005829">
    <property type="term" value="C:cytosol"/>
    <property type="evidence" value="ECO:0007669"/>
    <property type="project" value="TreeGrafter"/>
</dbReference>
<dbReference type="InterPro" id="IPR019734">
    <property type="entry name" value="TPR_rpt"/>
</dbReference>
<feature type="repeat" description="TPR" evidence="8">
    <location>
        <begin position="598"/>
        <end position="631"/>
    </location>
</feature>
<dbReference type="Proteomes" id="UP000567179">
    <property type="component" value="Unassembled WGS sequence"/>
</dbReference>
<dbReference type="AlphaFoldDB" id="A0A8H5F3Y8"/>
<evidence type="ECO:0000256" key="4">
    <source>
        <dbReference type="ARBA" id="ARBA00022490"/>
    </source>
</evidence>
<proteinExistence type="inferred from homology"/>
<dbReference type="GO" id="GO:0016560">
    <property type="term" value="P:protein import into peroxisome matrix, docking"/>
    <property type="evidence" value="ECO:0007669"/>
    <property type="project" value="TreeGrafter"/>
</dbReference>
<comment type="similarity">
    <text evidence="3">Belongs to the peroxisomal targeting signal receptor family.</text>
</comment>
<evidence type="ECO:0000256" key="7">
    <source>
        <dbReference type="ARBA" id="ARBA00023140"/>
    </source>
</evidence>
<evidence type="ECO:0000256" key="8">
    <source>
        <dbReference type="PROSITE-ProRule" id="PRU00339"/>
    </source>
</evidence>
<comment type="subcellular location">
    <subcellularLocation>
        <location evidence="2">Cytoplasm</location>
    </subcellularLocation>
    <subcellularLocation>
        <location evidence="1">Peroxisome</location>
    </subcellularLocation>
</comment>
<sequence>MALPMLVGGGAECGPSNPLAGLSKRFDSDRGIQQDHFGAGRAGSSREVFRTQQQGSSGSQDQDAARFFGAHSANATPPALMGDKPFDLASLRSALPMNFEQGHATPMPIARAAGPSAWASDFLQQPALQGPQSQQVMQGNLNMDMQANGQQQRSVMQNIQFQPGPALSNFRTNSMPGFISQMSMQHHMQQQETPTHTKQISWDREFHAQEQHLASNSTSSLITQEPEQTPQLHRDAQHDGDELARTAGMLLDHIKHEQNPKFQKSQFMGLMKQLRDGEVIVDGNKMVESDGRTTSAQAAAAAQRVDVKGKGRADGPILGQRMGAFSSINEPEVVLGNSEMEQEENPNDSYFRQENADYIKYWNEPQANQSVVTGTPETQAWDRLQQDWDQFEATSSGIKPITHYAFQINNPYLLGDSSNQQHLMHTVGRQSVLENVLQLEAAVQRNMNDASAWFELGVKQQENEREQHALQALQRAVELDPTHLPTWLALAVSYTNDNNRQGTYDAISAWVDRNEKYQDAVTQFHSLQQAQGQTMDLSLGEKYNQLIQCLIAMARSDMTGNVDADIQIALAVLLNTNEEYEKAQDCFKTALDVRPDDWLLYNRVGATMANSGRAEEALNYYYRALELNPGYIRARFNLGISCINLRRYEEAAQHIVDALVLQDSDGVRDTSGVNEKRGVVSRALWETLKTTCLHMQRPDLATLCDLQDLEGMSNAMALLALSV</sequence>
<dbReference type="PANTHER" id="PTHR10130">
    <property type="entry name" value="PEROXISOMAL TARGETING SIGNAL 1 RECEPTOR PEX5"/>
    <property type="match status" value="1"/>
</dbReference>
<evidence type="ECO:0000256" key="3">
    <source>
        <dbReference type="ARBA" id="ARBA00005348"/>
    </source>
</evidence>
<feature type="repeat" description="TPR" evidence="8">
    <location>
        <begin position="450"/>
        <end position="483"/>
    </location>
</feature>
<feature type="compositionally biased region" description="Basic and acidic residues" evidence="9">
    <location>
        <begin position="24"/>
        <end position="33"/>
    </location>
</feature>
<gene>
    <name evidence="10" type="ORF">D9619_002034</name>
</gene>
<protein>
    <recommendedName>
        <fullName evidence="12">Peroxisomal targeting signal receptor</fullName>
    </recommendedName>
</protein>
<evidence type="ECO:0000313" key="10">
    <source>
        <dbReference type="EMBL" id="KAF5322829.1"/>
    </source>
</evidence>
<dbReference type="Gene3D" id="6.10.280.230">
    <property type="match status" value="1"/>
</dbReference>
<dbReference type="InterPro" id="IPR011990">
    <property type="entry name" value="TPR-like_helical_dom_sf"/>
</dbReference>
<evidence type="ECO:0000256" key="6">
    <source>
        <dbReference type="ARBA" id="ARBA00022803"/>
    </source>
</evidence>
<dbReference type="GO" id="GO:0005778">
    <property type="term" value="C:peroxisomal membrane"/>
    <property type="evidence" value="ECO:0007669"/>
    <property type="project" value="TreeGrafter"/>
</dbReference>
<evidence type="ECO:0000256" key="9">
    <source>
        <dbReference type="SAM" id="MobiDB-lite"/>
    </source>
</evidence>
<keyword evidence="6 8" id="KW-0802">TPR repeat</keyword>
<keyword evidence="7" id="KW-0576">Peroxisome</keyword>
<evidence type="ECO:0000256" key="1">
    <source>
        <dbReference type="ARBA" id="ARBA00004275"/>
    </source>
</evidence>
<keyword evidence="11" id="KW-1185">Reference proteome</keyword>
<dbReference type="OrthoDB" id="10006023at2759"/>
<evidence type="ECO:0008006" key="12">
    <source>
        <dbReference type="Google" id="ProtNLM"/>
    </source>
</evidence>
<feature type="compositionally biased region" description="Polar residues" evidence="9">
    <location>
        <begin position="212"/>
        <end position="231"/>
    </location>
</feature>
<name>A0A8H5F3Y8_9AGAR</name>
<accession>A0A8H5F3Y8</accession>
<feature type="region of interest" description="Disordered" evidence="9">
    <location>
        <begin position="212"/>
        <end position="238"/>
    </location>
</feature>
<dbReference type="Pfam" id="PF13181">
    <property type="entry name" value="TPR_8"/>
    <property type="match status" value="1"/>
</dbReference>
<feature type="compositionally biased region" description="Low complexity" evidence="9">
    <location>
        <begin position="52"/>
        <end position="62"/>
    </location>
</feature>
<comment type="caution">
    <text evidence="10">The sequence shown here is derived from an EMBL/GenBank/DDBJ whole genome shotgun (WGS) entry which is preliminary data.</text>
</comment>
<organism evidence="10 11">
    <name type="scientific">Psilocybe cf. subviscida</name>
    <dbReference type="NCBI Taxonomy" id="2480587"/>
    <lineage>
        <taxon>Eukaryota</taxon>
        <taxon>Fungi</taxon>
        <taxon>Dikarya</taxon>
        <taxon>Basidiomycota</taxon>
        <taxon>Agaricomycotina</taxon>
        <taxon>Agaricomycetes</taxon>
        <taxon>Agaricomycetidae</taxon>
        <taxon>Agaricales</taxon>
        <taxon>Agaricineae</taxon>
        <taxon>Strophariaceae</taxon>
        <taxon>Psilocybe</taxon>
    </lineage>
</organism>
<reference evidence="10 11" key="1">
    <citation type="journal article" date="2020" name="ISME J.">
        <title>Uncovering the hidden diversity of litter-decomposition mechanisms in mushroom-forming fungi.</title>
        <authorList>
            <person name="Floudas D."/>
            <person name="Bentzer J."/>
            <person name="Ahren D."/>
            <person name="Johansson T."/>
            <person name="Persson P."/>
            <person name="Tunlid A."/>
        </authorList>
    </citation>
    <scope>NUCLEOTIDE SEQUENCE [LARGE SCALE GENOMIC DNA]</scope>
    <source>
        <strain evidence="10 11">CBS 101986</strain>
    </source>
</reference>
<dbReference type="SUPFAM" id="SSF48452">
    <property type="entry name" value="TPR-like"/>
    <property type="match status" value="1"/>
</dbReference>
<dbReference type="Gene3D" id="1.25.40.10">
    <property type="entry name" value="Tetratricopeptide repeat domain"/>
    <property type="match status" value="1"/>
</dbReference>
<dbReference type="InterPro" id="IPR024111">
    <property type="entry name" value="PEX5/PEX5L"/>
</dbReference>
<dbReference type="EMBL" id="JAACJJ010000028">
    <property type="protein sequence ID" value="KAF5322829.1"/>
    <property type="molecule type" value="Genomic_DNA"/>
</dbReference>
<evidence type="ECO:0000313" key="11">
    <source>
        <dbReference type="Proteomes" id="UP000567179"/>
    </source>
</evidence>
<dbReference type="PANTHER" id="PTHR10130:SF0">
    <property type="entry name" value="GH08708P"/>
    <property type="match status" value="1"/>
</dbReference>
<dbReference type="PROSITE" id="PS50005">
    <property type="entry name" value="TPR"/>
    <property type="match status" value="3"/>
</dbReference>
<dbReference type="SMART" id="SM00028">
    <property type="entry name" value="TPR"/>
    <property type="match status" value="4"/>
</dbReference>
<keyword evidence="5" id="KW-0677">Repeat</keyword>
<keyword evidence="4" id="KW-0963">Cytoplasm</keyword>
<evidence type="ECO:0000256" key="2">
    <source>
        <dbReference type="ARBA" id="ARBA00004496"/>
    </source>
</evidence>
<feature type="region of interest" description="Disordered" evidence="9">
    <location>
        <begin position="1"/>
        <end position="63"/>
    </location>
</feature>
<dbReference type="GO" id="GO:0005052">
    <property type="term" value="F:peroxisome matrix targeting signal-1 binding"/>
    <property type="evidence" value="ECO:0007669"/>
    <property type="project" value="TreeGrafter"/>
</dbReference>
<evidence type="ECO:0000256" key="5">
    <source>
        <dbReference type="ARBA" id="ARBA00022737"/>
    </source>
</evidence>
<dbReference type="Pfam" id="PF14559">
    <property type="entry name" value="TPR_19"/>
    <property type="match status" value="1"/>
</dbReference>
<feature type="repeat" description="TPR" evidence="8">
    <location>
        <begin position="564"/>
        <end position="597"/>
    </location>
</feature>